<dbReference type="GO" id="GO:0004325">
    <property type="term" value="F:ferrochelatase activity"/>
    <property type="evidence" value="ECO:0007669"/>
    <property type="project" value="InterPro"/>
</dbReference>
<keyword evidence="3" id="KW-0560">Oxidoreductase</keyword>
<dbReference type="GO" id="GO:0019354">
    <property type="term" value="P:siroheme biosynthetic process"/>
    <property type="evidence" value="ECO:0007669"/>
    <property type="project" value="UniProtKB-UniPathway"/>
</dbReference>
<dbReference type="Pfam" id="PF13241">
    <property type="entry name" value="NAD_binding_7"/>
    <property type="match status" value="1"/>
</dbReference>
<keyword evidence="5" id="KW-0627">Porphyrin biosynthesis</keyword>
<dbReference type="GO" id="GO:0043115">
    <property type="term" value="F:precorrin-2 dehydrogenase activity"/>
    <property type="evidence" value="ECO:0007669"/>
    <property type="project" value="UniProtKB-EC"/>
</dbReference>
<dbReference type="EC" id="1.3.1.76" evidence="2"/>
<evidence type="ECO:0000256" key="4">
    <source>
        <dbReference type="ARBA" id="ARBA00023027"/>
    </source>
</evidence>
<sequence>MKLSYFPLSVNIRGKRLVFIGGGKVAERKIASLIRMEPKIRVIAPSATEGIMNNEGIETILRVASAEDMRGADFLFICTDDKEVNRELAIEAKIKNIPVNVADDPDMSDFHMPAVYADMDTGTVVSVSTQGQEPSFSKKLRDKIAVFLEKGE</sequence>
<dbReference type="RefSeq" id="WP_128466732.1">
    <property type="nucleotide sequence ID" value="NZ_CP035108.1"/>
</dbReference>
<keyword evidence="8" id="KW-1185">Reference proteome</keyword>
<dbReference type="UniPathway" id="UPA00262">
    <property type="reaction ID" value="UER00222"/>
</dbReference>
<dbReference type="InterPro" id="IPR036291">
    <property type="entry name" value="NAD(P)-bd_dom_sf"/>
</dbReference>
<dbReference type="NCBIfam" id="TIGR01470">
    <property type="entry name" value="cysG_Nterm"/>
    <property type="match status" value="1"/>
</dbReference>
<organism evidence="7 8">
    <name type="scientific">Geovibrio thiophilus</name>
    <dbReference type="NCBI Taxonomy" id="139438"/>
    <lineage>
        <taxon>Bacteria</taxon>
        <taxon>Pseudomonadati</taxon>
        <taxon>Deferribacterota</taxon>
        <taxon>Deferribacteres</taxon>
        <taxon>Deferribacterales</taxon>
        <taxon>Geovibrionaceae</taxon>
        <taxon>Geovibrio</taxon>
    </lineage>
</organism>
<proteinExistence type="predicted"/>
<dbReference type="InterPro" id="IPR028161">
    <property type="entry name" value="Met8-like"/>
</dbReference>
<keyword evidence="4" id="KW-0520">NAD</keyword>
<dbReference type="InterPro" id="IPR006367">
    <property type="entry name" value="Sirohaem_synthase_N"/>
</dbReference>
<accession>A0A3R5UYA3</accession>
<comment type="pathway">
    <text evidence="1">Porphyrin-containing compound metabolism; siroheme biosynthesis; sirohydrochlorin from precorrin-2: step 1/1.</text>
</comment>
<dbReference type="PANTHER" id="PTHR35330">
    <property type="entry name" value="SIROHEME BIOSYNTHESIS PROTEIN MET8"/>
    <property type="match status" value="1"/>
</dbReference>
<reference evidence="7 8" key="1">
    <citation type="submission" date="2019-01" db="EMBL/GenBank/DDBJ databases">
        <title>Geovibrio thiophilus DSM 11263, complete genome.</title>
        <authorList>
            <person name="Spring S."/>
            <person name="Bunk B."/>
            <person name="Sproer C."/>
        </authorList>
    </citation>
    <scope>NUCLEOTIDE SEQUENCE [LARGE SCALE GENOMIC DNA]</scope>
    <source>
        <strain evidence="7 8">DSM 11263</strain>
    </source>
</reference>
<protein>
    <recommendedName>
        <fullName evidence="2">precorrin-2 dehydrogenase</fullName>
        <ecNumber evidence="2">1.3.1.76</ecNumber>
    </recommendedName>
</protein>
<evidence type="ECO:0000256" key="1">
    <source>
        <dbReference type="ARBA" id="ARBA00005010"/>
    </source>
</evidence>
<dbReference type="KEGG" id="gtl:EP073_08545"/>
<evidence type="ECO:0000313" key="8">
    <source>
        <dbReference type="Proteomes" id="UP000287502"/>
    </source>
</evidence>
<gene>
    <name evidence="7" type="ORF">EP073_08545</name>
</gene>
<dbReference type="Proteomes" id="UP000287502">
    <property type="component" value="Chromosome"/>
</dbReference>
<evidence type="ECO:0000256" key="3">
    <source>
        <dbReference type="ARBA" id="ARBA00023002"/>
    </source>
</evidence>
<dbReference type="EMBL" id="CP035108">
    <property type="protein sequence ID" value="QAR33446.1"/>
    <property type="molecule type" value="Genomic_DNA"/>
</dbReference>
<dbReference type="Gene3D" id="3.40.50.720">
    <property type="entry name" value="NAD(P)-binding Rossmann-like Domain"/>
    <property type="match status" value="1"/>
</dbReference>
<evidence type="ECO:0000256" key="5">
    <source>
        <dbReference type="ARBA" id="ARBA00023244"/>
    </source>
</evidence>
<dbReference type="OrthoDB" id="9815856at2"/>
<evidence type="ECO:0000256" key="6">
    <source>
        <dbReference type="ARBA" id="ARBA00047561"/>
    </source>
</evidence>
<name>A0A3R5UYA3_9BACT</name>
<dbReference type="PANTHER" id="PTHR35330:SF1">
    <property type="entry name" value="SIROHEME BIOSYNTHESIS PROTEIN MET8"/>
    <property type="match status" value="1"/>
</dbReference>
<dbReference type="AlphaFoldDB" id="A0A3R5UYA3"/>
<evidence type="ECO:0000256" key="2">
    <source>
        <dbReference type="ARBA" id="ARBA00012400"/>
    </source>
</evidence>
<comment type="catalytic activity">
    <reaction evidence="6">
        <text>precorrin-2 + NAD(+) = sirohydrochlorin + NADH + 2 H(+)</text>
        <dbReference type="Rhea" id="RHEA:15613"/>
        <dbReference type="ChEBI" id="CHEBI:15378"/>
        <dbReference type="ChEBI" id="CHEBI:57540"/>
        <dbReference type="ChEBI" id="CHEBI:57945"/>
        <dbReference type="ChEBI" id="CHEBI:58351"/>
        <dbReference type="ChEBI" id="CHEBI:58827"/>
        <dbReference type="EC" id="1.3.1.76"/>
    </reaction>
</comment>
<evidence type="ECO:0000313" key="7">
    <source>
        <dbReference type="EMBL" id="QAR33446.1"/>
    </source>
</evidence>
<dbReference type="SUPFAM" id="SSF51735">
    <property type="entry name" value="NAD(P)-binding Rossmann-fold domains"/>
    <property type="match status" value="1"/>
</dbReference>